<reference evidence="7" key="1">
    <citation type="submission" date="2020-11" db="EMBL/GenBank/DDBJ databases">
        <authorList>
            <person name="Tran Van P."/>
        </authorList>
    </citation>
    <scope>NUCLEOTIDE SEQUENCE</scope>
</reference>
<dbReference type="GO" id="GO:0005654">
    <property type="term" value="C:nucleoplasm"/>
    <property type="evidence" value="ECO:0007669"/>
    <property type="project" value="UniProtKB-ARBA"/>
</dbReference>
<feature type="signal peptide" evidence="6">
    <location>
        <begin position="1"/>
        <end position="16"/>
    </location>
</feature>
<keyword evidence="2" id="KW-0678">Repressor</keyword>
<accession>A0A7R9M2B5</accession>
<evidence type="ECO:0000256" key="4">
    <source>
        <dbReference type="ARBA" id="ARBA00023163"/>
    </source>
</evidence>
<keyword evidence="8" id="KW-1185">Reference proteome</keyword>
<dbReference type="AlphaFoldDB" id="A0A7R9M2B5"/>
<gene>
    <name evidence="7" type="ORF">ONB1V03_LOCUS8909</name>
</gene>
<sequence>MHSLIVSLFSLTASIPQLNLLLDESDIMEDLKILSRASSSKMTAGMKKIYAQSVHAMDLDSMSPYDAKIEDGKLFYDKKWFHRGQNVMIDTKTNDMKFNAILVQIGTSEIWIKKTTDAIKSKITLTDLHNGKYALYRRSS</sequence>
<keyword evidence="3" id="KW-0805">Transcription regulation</keyword>
<evidence type="ECO:0000313" key="7">
    <source>
        <dbReference type="EMBL" id="CAD7652245.1"/>
    </source>
</evidence>
<dbReference type="Proteomes" id="UP000728032">
    <property type="component" value="Unassembled WGS sequence"/>
</dbReference>
<keyword evidence="6" id="KW-0732">Signal</keyword>
<keyword evidence="5" id="KW-0539">Nucleus</keyword>
<dbReference type="InterPro" id="IPR013907">
    <property type="entry name" value="Sds3"/>
</dbReference>
<keyword evidence="4" id="KW-0804">Transcription</keyword>
<organism evidence="7">
    <name type="scientific">Oppiella nova</name>
    <dbReference type="NCBI Taxonomy" id="334625"/>
    <lineage>
        <taxon>Eukaryota</taxon>
        <taxon>Metazoa</taxon>
        <taxon>Ecdysozoa</taxon>
        <taxon>Arthropoda</taxon>
        <taxon>Chelicerata</taxon>
        <taxon>Arachnida</taxon>
        <taxon>Acari</taxon>
        <taxon>Acariformes</taxon>
        <taxon>Sarcoptiformes</taxon>
        <taxon>Oribatida</taxon>
        <taxon>Brachypylina</taxon>
        <taxon>Oppioidea</taxon>
        <taxon>Oppiidae</taxon>
        <taxon>Oppiella</taxon>
    </lineage>
</organism>
<dbReference type="GO" id="GO:0010468">
    <property type="term" value="P:regulation of gene expression"/>
    <property type="evidence" value="ECO:0007669"/>
    <property type="project" value="UniProtKB-ARBA"/>
</dbReference>
<evidence type="ECO:0000256" key="3">
    <source>
        <dbReference type="ARBA" id="ARBA00023015"/>
    </source>
</evidence>
<evidence type="ECO:0000256" key="5">
    <source>
        <dbReference type="ARBA" id="ARBA00023242"/>
    </source>
</evidence>
<evidence type="ECO:0000256" key="6">
    <source>
        <dbReference type="SAM" id="SignalP"/>
    </source>
</evidence>
<proteinExistence type="predicted"/>
<comment type="subcellular location">
    <subcellularLocation>
        <location evidence="1">Nucleus</location>
    </subcellularLocation>
</comment>
<evidence type="ECO:0000256" key="2">
    <source>
        <dbReference type="ARBA" id="ARBA00022491"/>
    </source>
</evidence>
<feature type="chain" id="PRO_5036211383" evidence="6">
    <location>
        <begin position="17"/>
        <end position="140"/>
    </location>
</feature>
<evidence type="ECO:0000313" key="8">
    <source>
        <dbReference type="Proteomes" id="UP000728032"/>
    </source>
</evidence>
<evidence type="ECO:0000256" key="1">
    <source>
        <dbReference type="ARBA" id="ARBA00004123"/>
    </source>
</evidence>
<dbReference type="PANTHER" id="PTHR21964">
    <property type="entry name" value="BREAST CANCER METASTASIS-SUPPRESSOR 1"/>
    <property type="match status" value="1"/>
</dbReference>
<name>A0A7R9M2B5_9ACAR</name>
<dbReference type="EMBL" id="CAJPVJ010005324">
    <property type="protein sequence ID" value="CAG2169432.1"/>
    <property type="molecule type" value="Genomic_DNA"/>
</dbReference>
<dbReference type="OrthoDB" id="70376at2759"/>
<dbReference type="EMBL" id="OC920149">
    <property type="protein sequence ID" value="CAD7652245.1"/>
    <property type="molecule type" value="Genomic_DNA"/>
</dbReference>
<protein>
    <submittedName>
        <fullName evidence="7">Uncharacterized protein</fullName>
    </submittedName>
</protein>